<gene>
    <name evidence="1" type="ORF">GCM10011349_25780</name>
</gene>
<keyword evidence="2" id="KW-1185">Reference proteome</keyword>
<dbReference type="Proteomes" id="UP000605099">
    <property type="component" value="Unassembled WGS sequence"/>
</dbReference>
<organism evidence="1 2">
    <name type="scientific">Novosphingobium indicum</name>
    <dbReference type="NCBI Taxonomy" id="462949"/>
    <lineage>
        <taxon>Bacteria</taxon>
        <taxon>Pseudomonadati</taxon>
        <taxon>Pseudomonadota</taxon>
        <taxon>Alphaproteobacteria</taxon>
        <taxon>Sphingomonadales</taxon>
        <taxon>Sphingomonadaceae</taxon>
        <taxon>Novosphingobium</taxon>
    </lineage>
</organism>
<reference evidence="2" key="1">
    <citation type="journal article" date="2019" name="Int. J. Syst. Evol. Microbiol.">
        <title>The Global Catalogue of Microorganisms (GCM) 10K type strain sequencing project: providing services to taxonomists for standard genome sequencing and annotation.</title>
        <authorList>
            <consortium name="The Broad Institute Genomics Platform"/>
            <consortium name="The Broad Institute Genome Sequencing Center for Infectious Disease"/>
            <person name="Wu L."/>
            <person name="Ma J."/>
        </authorList>
    </citation>
    <scope>NUCLEOTIDE SEQUENCE [LARGE SCALE GENOMIC DNA]</scope>
    <source>
        <strain evidence="2">CGMCC 1.6784</strain>
    </source>
</reference>
<evidence type="ECO:0000313" key="2">
    <source>
        <dbReference type="Proteomes" id="UP000605099"/>
    </source>
</evidence>
<dbReference type="EMBL" id="BMLK01000011">
    <property type="protein sequence ID" value="GGN52343.1"/>
    <property type="molecule type" value="Genomic_DNA"/>
</dbReference>
<evidence type="ECO:0000313" key="1">
    <source>
        <dbReference type="EMBL" id="GGN52343.1"/>
    </source>
</evidence>
<sequence length="61" mass="6598">MIFAESCTPRHSVEAKIYPVAALENAGHLLGIAANRKGRAADPFGMSLAGQRERFAKKRDA</sequence>
<protein>
    <submittedName>
        <fullName evidence="1">Uncharacterized protein</fullName>
    </submittedName>
</protein>
<comment type="caution">
    <text evidence="1">The sequence shown here is derived from an EMBL/GenBank/DDBJ whole genome shotgun (WGS) entry which is preliminary data.</text>
</comment>
<name>A0ABQ2JNA7_9SPHN</name>
<accession>A0ABQ2JNA7</accession>
<proteinExistence type="predicted"/>